<feature type="region of interest" description="Disordered" evidence="1">
    <location>
        <begin position="1038"/>
        <end position="1058"/>
    </location>
</feature>
<dbReference type="InterPro" id="IPR027417">
    <property type="entry name" value="P-loop_NTPase"/>
</dbReference>
<keyword evidence="2" id="KW-0812">Transmembrane</keyword>
<dbReference type="SUPFAM" id="SSF52540">
    <property type="entry name" value="P-loop containing nucleoside triphosphate hydrolases"/>
    <property type="match status" value="1"/>
</dbReference>
<feature type="transmembrane region" description="Helical" evidence="2">
    <location>
        <begin position="819"/>
        <end position="843"/>
    </location>
</feature>
<dbReference type="Proteomes" id="UP000649617">
    <property type="component" value="Unassembled WGS sequence"/>
</dbReference>
<organism evidence="3 4">
    <name type="scientific">Symbiodinium pilosum</name>
    <name type="common">Dinoflagellate</name>
    <dbReference type="NCBI Taxonomy" id="2952"/>
    <lineage>
        <taxon>Eukaryota</taxon>
        <taxon>Sar</taxon>
        <taxon>Alveolata</taxon>
        <taxon>Dinophyceae</taxon>
        <taxon>Suessiales</taxon>
        <taxon>Symbiodiniaceae</taxon>
        <taxon>Symbiodinium</taxon>
    </lineage>
</organism>
<dbReference type="OrthoDB" id="435799at2759"/>
<keyword evidence="2" id="KW-0472">Membrane</keyword>
<accession>A0A812LXU4</accession>
<dbReference type="AlphaFoldDB" id="A0A812LXU4"/>
<comment type="caution">
    <text evidence="3">The sequence shown here is derived from an EMBL/GenBank/DDBJ whole genome shotgun (WGS) entry which is preliminary data.</text>
</comment>
<evidence type="ECO:0008006" key="5">
    <source>
        <dbReference type="Google" id="ProtNLM"/>
    </source>
</evidence>
<evidence type="ECO:0000256" key="1">
    <source>
        <dbReference type="SAM" id="MobiDB-lite"/>
    </source>
</evidence>
<keyword evidence="4" id="KW-1185">Reference proteome</keyword>
<evidence type="ECO:0000313" key="4">
    <source>
        <dbReference type="Proteomes" id="UP000649617"/>
    </source>
</evidence>
<sequence length="1077" mass="119478">MTLTQSVRLGGTDVPGGMTLHGRLSPSGFMRKRYWDSSLRERSTWTSATGRFADLAQVFLKGASELENKLQDSRKLDVGDFIVFRQGRSFAETCHQGLAADVYLSHFWGQPCAELLTILQQHSHRHRQASPSNPNPSYWICTLANNQHRVDLGSHWKESPFYRGMRSLRETGGGVLMAMDLVASTLTRIWCIFEIYVCAELNLPLQLFSPDGDLSSCTGLRAKIIAENITKLDFRRAEASVPADKAMILKAIEDLDGGLERVEWTVKHLVTDFESFLYASQRAEHPITGEALSLSTSGEDMMPCRIRTIWNSFFARGQVFGVEHISQRLQAGDLFVLEGPGGSGKSVVTKLLAKHSTGCGVLCLRVPVSQLAQVCHDMKMEGEDERQEQQEQLCRDLLMLWAVKRFGDAANSLAQPKDPIILILDGLDEARAELDSILSWLRFQVRNRKSLGTFRGFLITLRETGRAACQANLFSMGFAFLRIEPLSPADVVSAAKSTGQDWRVAVALSGMDLSAELWNRPLMSALFIDLVATGVRLATIDEIGILRHFFEKLLPQAVDVFHAAFPMFDPTVDPFGGVSCEHFRGVLMKLAWLKTVDGSRIVQEPDIHEAFDDGESALRVELAAAFWQAAKTGRIRLLDHGEGCVQFLHLRLQDYLASEYLWYEGDCQALRCVSGAGYVGQAADDARFAGARSLLVNLLRDGAARPRTPDSDEAWYLLCSAAMSNSAEGARCALQLSHTPDAAWEVLGRSVFVPIRPRLGAAAVLVRAMRWSDMLRLLNWYGIIGSGAMGLGAAGGPCTVAALLLFLGWPTVPGWTHVLLAMSGVLYLAWLVMLCQLILLHVFRRGGRLWTLLLVFSVDWEHYRIAIVGYGCVSLRADDVNLNLTLYMGYWKCLLVPFFWAIRAQAVVPRVMQAMAYVLGLLAGTTFMAIQAAVAIVCSFPAQLFWLYLLLPAHFIRSHLGRCPCLGAARKPGSRLDPQVMGSRFSLEETCSSCTRNESLRSLDTEEVPRIGPKQVLQAGLDFLGGHRSPLGSSLDAEMVSAVPSPSPDKRQYSKRPGTHHDGRFYFPDWLCRCFRF</sequence>
<reference evidence="3" key="1">
    <citation type="submission" date="2021-02" db="EMBL/GenBank/DDBJ databases">
        <authorList>
            <person name="Dougan E. K."/>
            <person name="Rhodes N."/>
            <person name="Thang M."/>
            <person name="Chan C."/>
        </authorList>
    </citation>
    <scope>NUCLEOTIDE SEQUENCE</scope>
</reference>
<feature type="transmembrane region" description="Helical" evidence="2">
    <location>
        <begin position="884"/>
        <end position="902"/>
    </location>
</feature>
<keyword evidence="2" id="KW-1133">Transmembrane helix</keyword>
<feature type="transmembrane region" description="Helical" evidence="2">
    <location>
        <begin position="914"/>
        <end position="937"/>
    </location>
</feature>
<name>A0A812LXU4_SYMPI</name>
<protein>
    <recommendedName>
        <fullName evidence="5">NACHT domain-containing protein</fullName>
    </recommendedName>
</protein>
<dbReference type="EMBL" id="CAJNIZ010006936">
    <property type="protein sequence ID" value="CAE7253782.1"/>
    <property type="molecule type" value="Genomic_DNA"/>
</dbReference>
<evidence type="ECO:0000313" key="3">
    <source>
        <dbReference type="EMBL" id="CAE7253782.1"/>
    </source>
</evidence>
<proteinExistence type="predicted"/>
<evidence type="ECO:0000256" key="2">
    <source>
        <dbReference type="SAM" id="Phobius"/>
    </source>
</evidence>
<feature type="transmembrane region" description="Helical" evidence="2">
    <location>
        <begin position="780"/>
        <end position="807"/>
    </location>
</feature>
<gene>
    <name evidence="3" type="ORF">SPIL2461_LOCUS5006</name>
</gene>